<proteinExistence type="predicted"/>
<name>A0ABV5G4U6_9MICC</name>
<organism evidence="1 2">
    <name type="scientific">Citricoccus parietis</name>
    <dbReference type="NCBI Taxonomy" id="592307"/>
    <lineage>
        <taxon>Bacteria</taxon>
        <taxon>Bacillati</taxon>
        <taxon>Actinomycetota</taxon>
        <taxon>Actinomycetes</taxon>
        <taxon>Micrococcales</taxon>
        <taxon>Micrococcaceae</taxon>
        <taxon>Citricoccus</taxon>
    </lineage>
</organism>
<dbReference type="EMBL" id="JBHMFI010000001">
    <property type="protein sequence ID" value="MFB9073966.1"/>
    <property type="molecule type" value="Genomic_DNA"/>
</dbReference>
<accession>A0ABV5G4U6</accession>
<protein>
    <submittedName>
        <fullName evidence="1">Uncharacterized protein</fullName>
    </submittedName>
</protein>
<sequence>MVHLFAAVFQLDGDEVAVAVPKVDRRGVRDGPQCRFLHRGFLSQCQKPAGTRLVRTARMPGS</sequence>
<dbReference type="Proteomes" id="UP001589575">
    <property type="component" value="Unassembled WGS sequence"/>
</dbReference>
<comment type="caution">
    <text evidence="1">The sequence shown here is derived from an EMBL/GenBank/DDBJ whole genome shotgun (WGS) entry which is preliminary data.</text>
</comment>
<evidence type="ECO:0000313" key="2">
    <source>
        <dbReference type="Proteomes" id="UP001589575"/>
    </source>
</evidence>
<evidence type="ECO:0000313" key="1">
    <source>
        <dbReference type="EMBL" id="MFB9073966.1"/>
    </source>
</evidence>
<gene>
    <name evidence="1" type="ORF">ACFFX0_23340</name>
</gene>
<keyword evidence="2" id="KW-1185">Reference proteome</keyword>
<reference evidence="1 2" key="1">
    <citation type="submission" date="2024-09" db="EMBL/GenBank/DDBJ databases">
        <authorList>
            <person name="Sun Q."/>
            <person name="Mori K."/>
        </authorList>
    </citation>
    <scope>NUCLEOTIDE SEQUENCE [LARGE SCALE GENOMIC DNA]</scope>
    <source>
        <strain evidence="1 2">CCM 7609</strain>
    </source>
</reference>